<dbReference type="SUPFAM" id="SSF53790">
    <property type="entry name" value="Tetrapyrrole methylase"/>
    <property type="match status" value="1"/>
</dbReference>
<name>A0AA35TYV6_GEOBA</name>
<evidence type="ECO:0000256" key="3">
    <source>
        <dbReference type="ARBA" id="ARBA00022603"/>
    </source>
</evidence>
<dbReference type="Proteomes" id="UP001174909">
    <property type="component" value="Unassembled WGS sequence"/>
</dbReference>
<dbReference type="SUPFAM" id="SSF53335">
    <property type="entry name" value="S-adenosyl-L-methionine-dependent methyltransferases"/>
    <property type="match status" value="1"/>
</dbReference>
<accession>A0AA35TYV6</accession>
<reference evidence="7" key="1">
    <citation type="submission" date="2023-03" db="EMBL/GenBank/DDBJ databases">
        <authorList>
            <person name="Steffen K."/>
            <person name="Cardenas P."/>
        </authorList>
    </citation>
    <scope>NUCLEOTIDE SEQUENCE</scope>
</reference>
<comment type="pathway">
    <text evidence="1">Cofactor biosynthesis; adenosylcobalamin biosynthesis.</text>
</comment>
<dbReference type="EMBL" id="CASHTH010004350">
    <property type="protein sequence ID" value="CAI8056357.1"/>
    <property type="molecule type" value="Genomic_DNA"/>
</dbReference>
<proteinExistence type="predicted"/>
<dbReference type="InterPro" id="IPR014777">
    <property type="entry name" value="4pyrrole_Mease_sub1"/>
</dbReference>
<dbReference type="Gene3D" id="3.40.50.150">
    <property type="entry name" value="Vaccinia Virus protein VP39"/>
    <property type="match status" value="1"/>
</dbReference>
<dbReference type="AlphaFoldDB" id="A0AA35TYV6"/>
<dbReference type="NCBIfam" id="TIGR02469">
    <property type="entry name" value="CbiT"/>
    <property type="match status" value="1"/>
</dbReference>
<dbReference type="NCBIfam" id="TIGR02467">
    <property type="entry name" value="CbiE"/>
    <property type="match status" value="1"/>
</dbReference>
<feature type="domain" description="Tetrapyrrole methylase" evidence="6">
    <location>
        <begin position="5"/>
        <end position="184"/>
    </location>
</feature>
<dbReference type="PANTHER" id="PTHR43182:SF1">
    <property type="entry name" value="COBALT-PRECORRIN-7 C(5)-METHYLTRANSFERASE"/>
    <property type="match status" value="1"/>
</dbReference>
<dbReference type="GO" id="GO:0008276">
    <property type="term" value="F:protein methyltransferase activity"/>
    <property type="evidence" value="ECO:0007669"/>
    <property type="project" value="InterPro"/>
</dbReference>
<keyword evidence="4" id="KW-0808">Transferase</keyword>
<dbReference type="InterPro" id="IPR035996">
    <property type="entry name" value="4pyrrol_Methylase_sf"/>
</dbReference>
<dbReference type="Gene3D" id="3.40.1010.10">
    <property type="entry name" value="Cobalt-precorrin-4 Transmethylase, Domain 1"/>
    <property type="match status" value="1"/>
</dbReference>
<dbReference type="GO" id="GO:0032259">
    <property type="term" value="P:methylation"/>
    <property type="evidence" value="ECO:0007669"/>
    <property type="project" value="UniProtKB-KW"/>
</dbReference>
<dbReference type="InterPro" id="IPR012818">
    <property type="entry name" value="CbiE"/>
</dbReference>
<dbReference type="Pfam" id="PF00590">
    <property type="entry name" value="TP_methylase"/>
    <property type="match status" value="1"/>
</dbReference>
<protein>
    <submittedName>
        <fullName evidence="7">Precorrin-6Y C(5,15)-methyltransferase [decarboxylating]</fullName>
    </submittedName>
</protein>
<dbReference type="InterPro" id="IPR014008">
    <property type="entry name" value="Cbl_synth_MTase_CbiT"/>
</dbReference>
<evidence type="ECO:0000256" key="2">
    <source>
        <dbReference type="ARBA" id="ARBA00022573"/>
    </source>
</evidence>
<evidence type="ECO:0000313" key="7">
    <source>
        <dbReference type="EMBL" id="CAI8056357.1"/>
    </source>
</evidence>
<evidence type="ECO:0000256" key="5">
    <source>
        <dbReference type="ARBA" id="ARBA00022691"/>
    </source>
</evidence>
<evidence type="ECO:0000259" key="6">
    <source>
        <dbReference type="Pfam" id="PF00590"/>
    </source>
</evidence>
<dbReference type="InterPro" id="IPR029063">
    <property type="entry name" value="SAM-dependent_MTases_sf"/>
</dbReference>
<dbReference type="InterPro" id="IPR006365">
    <property type="entry name" value="Cbl_synth_CobL"/>
</dbReference>
<keyword evidence="2" id="KW-0169">Cobalamin biosynthesis</keyword>
<dbReference type="PANTHER" id="PTHR43182">
    <property type="entry name" value="COBALT-PRECORRIN-6B C(15)-METHYLTRANSFERASE (DECARBOXYLATING)"/>
    <property type="match status" value="1"/>
</dbReference>
<keyword evidence="5" id="KW-0949">S-adenosyl-L-methionine</keyword>
<dbReference type="InterPro" id="IPR000878">
    <property type="entry name" value="4pyrrol_Mease"/>
</dbReference>
<evidence type="ECO:0000313" key="8">
    <source>
        <dbReference type="Proteomes" id="UP001174909"/>
    </source>
</evidence>
<sequence length="402" mass="42727">MSGWLTVIGLGEDGPDALAPAARALIEQAEVLVGGERHLAMIPDGDARRMTWRRPLAETMDDIRALQGQRVVVLATGDPFCFGIGTMLRRAFPDEEMVTIPAPSAFSLARARLGWSADEVVGVTLHGRPLETIRAFLAPGQRLLVLSHDGATPAAVAAELTAVGYGASSLTVFAHMGGSDEACVSERADRWRAVRVPDLNTIAIECRAEGRVKRFRGAPGLPDRAFENDGQLTKREIRVQTVSALDPRPGALLWDVGAGSGSVAIEWLLSERTCAAIAVEREADRCARIARNAAALGVPRLKVQQGAAPEALELLPVPGAVFIGGGLSLPGLIETCWARLAPGGVLVANAVTVAGEAILADWCARHEGTMTRLAVSRARPVGRHLAWRPLMPVTQLTLVKTE</sequence>
<dbReference type="InterPro" id="IPR050714">
    <property type="entry name" value="Cobalamin_biosynth_MTase"/>
</dbReference>
<dbReference type="PIRSF" id="PIRSF036428">
    <property type="entry name" value="CobL"/>
    <property type="match status" value="1"/>
</dbReference>
<dbReference type="CDD" id="cd02440">
    <property type="entry name" value="AdoMet_MTases"/>
    <property type="match status" value="1"/>
</dbReference>
<keyword evidence="8" id="KW-1185">Reference proteome</keyword>
<dbReference type="CDD" id="cd11644">
    <property type="entry name" value="Precorrin-6Y-MT"/>
    <property type="match status" value="1"/>
</dbReference>
<comment type="caution">
    <text evidence="7">The sequence shown here is derived from an EMBL/GenBank/DDBJ whole genome shotgun (WGS) entry which is preliminary data.</text>
</comment>
<evidence type="ECO:0000256" key="4">
    <source>
        <dbReference type="ARBA" id="ARBA00022679"/>
    </source>
</evidence>
<organism evidence="7 8">
    <name type="scientific">Geodia barretti</name>
    <name type="common">Barrett's horny sponge</name>
    <dbReference type="NCBI Taxonomy" id="519541"/>
    <lineage>
        <taxon>Eukaryota</taxon>
        <taxon>Metazoa</taxon>
        <taxon>Porifera</taxon>
        <taxon>Demospongiae</taxon>
        <taxon>Heteroscleromorpha</taxon>
        <taxon>Tetractinellida</taxon>
        <taxon>Astrophorina</taxon>
        <taxon>Geodiidae</taxon>
        <taxon>Geodia</taxon>
    </lineage>
</organism>
<evidence type="ECO:0000256" key="1">
    <source>
        <dbReference type="ARBA" id="ARBA00004953"/>
    </source>
</evidence>
<gene>
    <name evidence="7" type="ORF">GBAR_LOCUS30709</name>
</gene>
<keyword evidence="3" id="KW-0489">Methyltransferase</keyword>